<dbReference type="Pfam" id="PF20152">
    <property type="entry name" value="DUF6534"/>
    <property type="match status" value="1"/>
</dbReference>
<proteinExistence type="predicted"/>
<name>A0AAW0BRN6_9AGAR</name>
<evidence type="ECO:0000256" key="2">
    <source>
        <dbReference type="SAM" id="Phobius"/>
    </source>
</evidence>
<dbReference type="AlphaFoldDB" id="A0AAW0BRN6"/>
<protein>
    <recommendedName>
        <fullName evidence="3">DUF6534 domain-containing protein</fullName>
    </recommendedName>
</protein>
<feature type="transmembrane region" description="Helical" evidence="2">
    <location>
        <begin position="145"/>
        <end position="164"/>
    </location>
</feature>
<dbReference type="PANTHER" id="PTHR40465:SF1">
    <property type="entry name" value="DUF6534 DOMAIN-CONTAINING PROTEIN"/>
    <property type="match status" value="1"/>
</dbReference>
<keyword evidence="2" id="KW-1133">Transmembrane helix</keyword>
<sequence>MTCHTVYHYSILSYSRPETLLQGEWSVYAASVIGTIICFLIQMYFIHMVYCMTRKAYRTALMVVYATLITAQLAFGLYVVVRMYKIWELPGLHAIVYPGLVPMYVIRVVVDALTAVILCVVLHGAQQSTEFKGSVRMFRTLMIYAMNRFLLTTLVVIMQTIVLLVRPRSIWAMVMDFITAHLYVNSFLATLNARSRLRRIGQSTETVTYGGQSAASFKFMSRNEPQNAAKYSPSNAAGDNPYPNPALAPNRKGSVVVLDRIPDDDHDGIKVQTETFIMSDIDQKRMPTTHFERA</sequence>
<dbReference type="Proteomes" id="UP001383192">
    <property type="component" value="Unassembled WGS sequence"/>
</dbReference>
<accession>A0AAW0BRN6</accession>
<feature type="region of interest" description="Disordered" evidence="1">
    <location>
        <begin position="226"/>
        <end position="249"/>
    </location>
</feature>
<reference evidence="4 5" key="1">
    <citation type="submission" date="2024-01" db="EMBL/GenBank/DDBJ databases">
        <title>A draft genome for a cacao thread blight-causing isolate of Paramarasmius palmivorus.</title>
        <authorList>
            <person name="Baruah I.K."/>
            <person name="Bukari Y."/>
            <person name="Amoako-Attah I."/>
            <person name="Meinhardt L.W."/>
            <person name="Bailey B.A."/>
            <person name="Cohen S.P."/>
        </authorList>
    </citation>
    <scope>NUCLEOTIDE SEQUENCE [LARGE SCALE GENOMIC DNA]</scope>
    <source>
        <strain evidence="4 5">GH-12</strain>
    </source>
</reference>
<evidence type="ECO:0000313" key="4">
    <source>
        <dbReference type="EMBL" id="KAK7029625.1"/>
    </source>
</evidence>
<evidence type="ECO:0000259" key="3">
    <source>
        <dbReference type="Pfam" id="PF20152"/>
    </source>
</evidence>
<feature type="transmembrane region" description="Helical" evidence="2">
    <location>
        <begin position="25"/>
        <end position="50"/>
    </location>
</feature>
<comment type="caution">
    <text evidence="4">The sequence shown here is derived from an EMBL/GenBank/DDBJ whole genome shotgun (WGS) entry which is preliminary data.</text>
</comment>
<organism evidence="4 5">
    <name type="scientific">Paramarasmius palmivorus</name>
    <dbReference type="NCBI Taxonomy" id="297713"/>
    <lineage>
        <taxon>Eukaryota</taxon>
        <taxon>Fungi</taxon>
        <taxon>Dikarya</taxon>
        <taxon>Basidiomycota</taxon>
        <taxon>Agaricomycotina</taxon>
        <taxon>Agaricomycetes</taxon>
        <taxon>Agaricomycetidae</taxon>
        <taxon>Agaricales</taxon>
        <taxon>Marasmiineae</taxon>
        <taxon>Marasmiaceae</taxon>
        <taxon>Paramarasmius</taxon>
    </lineage>
</organism>
<evidence type="ECO:0000313" key="5">
    <source>
        <dbReference type="Proteomes" id="UP001383192"/>
    </source>
</evidence>
<gene>
    <name evidence="4" type="ORF">VNI00_014323</name>
</gene>
<dbReference type="InterPro" id="IPR045339">
    <property type="entry name" value="DUF6534"/>
</dbReference>
<keyword evidence="5" id="KW-1185">Reference proteome</keyword>
<dbReference type="PANTHER" id="PTHR40465">
    <property type="entry name" value="CHROMOSOME 1, WHOLE GENOME SHOTGUN SEQUENCE"/>
    <property type="match status" value="1"/>
</dbReference>
<feature type="transmembrane region" description="Helical" evidence="2">
    <location>
        <begin position="62"/>
        <end position="84"/>
    </location>
</feature>
<keyword evidence="2" id="KW-0472">Membrane</keyword>
<keyword evidence="2" id="KW-0812">Transmembrane</keyword>
<feature type="transmembrane region" description="Helical" evidence="2">
    <location>
        <begin position="170"/>
        <end position="191"/>
    </location>
</feature>
<evidence type="ECO:0000256" key="1">
    <source>
        <dbReference type="SAM" id="MobiDB-lite"/>
    </source>
</evidence>
<feature type="transmembrane region" description="Helical" evidence="2">
    <location>
        <begin position="104"/>
        <end position="125"/>
    </location>
</feature>
<feature type="domain" description="DUF6534" evidence="3">
    <location>
        <begin position="108"/>
        <end position="195"/>
    </location>
</feature>
<dbReference type="EMBL" id="JAYKXP010000080">
    <property type="protein sequence ID" value="KAK7029625.1"/>
    <property type="molecule type" value="Genomic_DNA"/>
</dbReference>